<proteinExistence type="predicted"/>
<dbReference type="InterPro" id="IPR050109">
    <property type="entry name" value="HTH-type_TetR-like_transc_reg"/>
</dbReference>
<dbReference type="Pfam" id="PF00440">
    <property type="entry name" value="TetR_N"/>
    <property type="match status" value="1"/>
</dbReference>
<evidence type="ECO:0000313" key="7">
    <source>
        <dbReference type="EMBL" id="MDK9500586.1"/>
    </source>
</evidence>
<dbReference type="Proteomes" id="UP001223390">
    <property type="component" value="Unassembled WGS sequence"/>
</dbReference>
<dbReference type="PROSITE" id="PS50977">
    <property type="entry name" value="HTH_TETR_2"/>
    <property type="match status" value="1"/>
</dbReference>
<sequence length="208" mass="23142">MNGSNVTADPPQGRRERNKQRVRDSIYYAAIELFADQGYDQTTVDEIAEKADVARGTFFNHFQKKEDLITEWGAKRRDVLREGLAAATETDPRRALLECMGLLADISLSDPALTRALTTAWVKAGCILQEEPYLSDMLGDFVVEARRRGQVPDSVDPRLAGLLLRDVYFGTVFRWVQRPEGESDLAADLHTACETVLDGIMPLSAHGS</sequence>
<evidence type="ECO:0000256" key="2">
    <source>
        <dbReference type="ARBA" id="ARBA00023125"/>
    </source>
</evidence>
<dbReference type="RefSeq" id="WP_285346187.1">
    <property type="nucleotide sequence ID" value="NZ_JASITI010000066.1"/>
</dbReference>
<dbReference type="PANTHER" id="PTHR30055:SF238">
    <property type="entry name" value="MYCOFACTOCIN BIOSYNTHESIS TRANSCRIPTIONAL REGULATOR MFTR-RELATED"/>
    <property type="match status" value="1"/>
</dbReference>
<keyword evidence="2 4" id="KW-0238">DNA-binding</keyword>
<evidence type="ECO:0000256" key="3">
    <source>
        <dbReference type="ARBA" id="ARBA00023163"/>
    </source>
</evidence>
<dbReference type="InterPro" id="IPR023772">
    <property type="entry name" value="DNA-bd_HTH_TetR-type_CS"/>
</dbReference>
<gene>
    <name evidence="7" type="ORF">QEZ40_006414</name>
</gene>
<dbReference type="PRINTS" id="PR00455">
    <property type="entry name" value="HTHTETR"/>
</dbReference>
<keyword evidence="8" id="KW-1185">Reference proteome</keyword>
<feature type="domain" description="HTH tetR-type" evidence="6">
    <location>
        <begin position="20"/>
        <end position="80"/>
    </location>
</feature>
<keyword evidence="1" id="KW-0805">Transcription regulation</keyword>
<dbReference type="EMBL" id="JASITI010000066">
    <property type="protein sequence ID" value="MDK9500586.1"/>
    <property type="molecule type" value="Genomic_DNA"/>
</dbReference>
<keyword evidence="3" id="KW-0804">Transcription</keyword>
<protein>
    <submittedName>
        <fullName evidence="7">TetR/AcrR family transcriptional regulator</fullName>
    </submittedName>
</protein>
<accession>A0ABT7H4U8</accession>
<evidence type="ECO:0000313" key="8">
    <source>
        <dbReference type="Proteomes" id="UP001223390"/>
    </source>
</evidence>
<dbReference type="SUPFAM" id="SSF48498">
    <property type="entry name" value="Tetracyclin repressor-like, C-terminal domain"/>
    <property type="match status" value="1"/>
</dbReference>
<dbReference type="SUPFAM" id="SSF46689">
    <property type="entry name" value="Homeodomain-like"/>
    <property type="match status" value="1"/>
</dbReference>
<evidence type="ECO:0000259" key="6">
    <source>
        <dbReference type="PROSITE" id="PS50977"/>
    </source>
</evidence>
<dbReference type="PROSITE" id="PS01081">
    <property type="entry name" value="HTH_TETR_1"/>
    <property type="match status" value="1"/>
</dbReference>
<dbReference type="PANTHER" id="PTHR30055">
    <property type="entry name" value="HTH-TYPE TRANSCRIPTIONAL REGULATOR RUTR"/>
    <property type="match status" value="1"/>
</dbReference>
<evidence type="ECO:0000256" key="4">
    <source>
        <dbReference type="PROSITE-ProRule" id="PRU00335"/>
    </source>
</evidence>
<dbReference type="InterPro" id="IPR036271">
    <property type="entry name" value="Tet_transcr_reg_TetR-rel_C_sf"/>
</dbReference>
<evidence type="ECO:0000256" key="1">
    <source>
        <dbReference type="ARBA" id="ARBA00023015"/>
    </source>
</evidence>
<name>A0ABT7H4U8_9ACTN</name>
<organism evidence="7 8">
    <name type="scientific">Streptomyces katrae</name>
    <dbReference type="NCBI Taxonomy" id="68223"/>
    <lineage>
        <taxon>Bacteria</taxon>
        <taxon>Bacillati</taxon>
        <taxon>Actinomycetota</taxon>
        <taxon>Actinomycetes</taxon>
        <taxon>Kitasatosporales</taxon>
        <taxon>Streptomycetaceae</taxon>
        <taxon>Streptomyces</taxon>
    </lineage>
</organism>
<evidence type="ECO:0000256" key="5">
    <source>
        <dbReference type="SAM" id="MobiDB-lite"/>
    </source>
</evidence>
<dbReference type="InterPro" id="IPR009057">
    <property type="entry name" value="Homeodomain-like_sf"/>
</dbReference>
<comment type="caution">
    <text evidence="7">The sequence shown here is derived from an EMBL/GenBank/DDBJ whole genome shotgun (WGS) entry which is preliminary data.</text>
</comment>
<feature type="DNA-binding region" description="H-T-H motif" evidence="4">
    <location>
        <begin position="43"/>
        <end position="62"/>
    </location>
</feature>
<dbReference type="InterPro" id="IPR001647">
    <property type="entry name" value="HTH_TetR"/>
</dbReference>
<feature type="region of interest" description="Disordered" evidence="5">
    <location>
        <begin position="1"/>
        <end position="20"/>
    </location>
</feature>
<reference evidence="7 8" key="1">
    <citation type="submission" date="2023-05" db="EMBL/GenBank/DDBJ databases">
        <title>Sequencing and Assembly of Streptomyces sp. NP73.</title>
        <authorList>
            <person name="Konwar A.N."/>
            <person name="Saikia K."/>
            <person name="Thakur D."/>
        </authorList>
    </citation>
    <scope>NUCLEOTIDE SEQUENCE [LARGE SCALE GENOMIC DNA]</scope>
    <source>
        <strain evidence="7 8">NP73</strain>
    </source>
</reference>
<dbReference type="Gene3D" id="1.10.357.10">
    <property type="entry name" value="Tetracycline Repressor, domain 2"/>
    <property type="match status" value="1"/>
</dbReference>